<accession>A0A927IAW8</accession>
<dbReference type="Proteomes" id="UP000632289">
    <property type="component" value="Unassembled WGS sequence"/>
</dbReference>
<dbReference type="Gene3D" id="1.10.10.10">
    <property type="entry name" value="Winged helix-like DNA-binding domain superfamily/Winged helix DNA-binding domain"/>
    <property type="match status" value="1"/>
</dbReference>
<evidence type="ECO:0000259" key="2">
    <source>
        <dbReference type="SMART" id="SM00421"/>
    </source>
</evidence>
<dbReference type="SMART" id="SM00421">
    <property type="entry name" value="HTH_LUXR"/>
    <property type="match status" value="1"/>
</dbReference>
<feature type="region of interest" description="Disordered" evidence="1">
    <location>
        <begin position="1"/>
        <end position="44"/>
    </location>
</feature>
<dbReference type="RefSeq" id="WP_191209508.1">
    <property type="nucleotide sequence ID" value="NZ_BAABKL010000050.1"/>
</dbReference>
<comment type="caution">
    <text evidence="3">The sequence shown here is derived from an EMBL/GenBank/DDBJ whole genome shotgun (WGS) entry which is preliminary data.</text>
</comment>
<keyword evidence="4" id="KW-1185">Reference proteome</keyword>
<dbReference type="InterPro" id="IPR016032">
    <property type="entry name" value="Sig_transdc_resp-reg_C-effctor"/>
</dbReference>
<dbReference type="GO" id="GO:0006355">
    <property type="term" value="P:regulation of DNA-templated transcription"/>
    <property type="evidence" value="ECO:0007669"/>
    <property type="project" value="InterPro"/>
</dbReference>
<organism evidence="3 4">
    <name type="scientific">Streptomyces chumphonensis</name>
    <dbReference type="NCBI Taxonomy" id="1214925"/>
    <lineage>
        <taxon>Bacteria</taxon>
        <taxon>Bacillati</taxon>
        <taxon>Actinomycetota</taxon>
        <taxon>Actinomycetes</taxon>
        <taxon>Kitasatosporales</taxon>
        <taxon>Streptomycetaceae</taxon>
        <taxon>Streptomyces</taxon>
    </lineage>
</organism>
<dbReference type="EMBL" id="JACXYU010000004">
    <property type="protein sequence ID" value="MBD3932233.1"/>
    <property type="molecule type" value="Genomic_DNA"/>
</dbReference>
<evidence type="ECO:0000313" key="3">
    <source>
        <dbReference type="EMBL" id="MBD3932233.1"/>
    </source>
</evidence>
<protein>
    <submittedName>
        <fullName evidence="3">Helix-turn-helix transcriptional regulator</fullName>
    </submittedName>
</protein>
<name>A0A927IAW8_9ACTN</name>
<dbReference type="InterPro" id="IPR000792">
    <property type="entry name" value="Tscrpt_reg_LuxR_C"/>
</dbReference>
<proteinExistence type="predicted"/>
<evidence type="ECO:0000256" key="1">
    <source>
        <dbReference type="SAM" id="MobiDB-lite"/>
    </source>
</evidence>
<dbReference type="AlphaFoldDB" id="A0A927IAW8"/>
<dbReference type="SUPFAM" id="SSF46894">
    <property type="entry name" value="C-terminal effector domain of the bipartite response regulators"/>
    <property type="match status" value="1"/>
</dbReference>
<evidence type="ECO:0000313" key="4">
    <source>
        <dbReference type="Proteomes" id="UP000632289"/>
    </source>
</evidence>
<dbReference type="GO" id="GO:0003677">
    <property type="term" value="F:DNA binding"/>
    <property type="evidence" value="ECO:0007669"/>
    <property type="project" value="InterPro"/>
</dbReference>
<gene>
    <name evidence="3" type="ORF">IF129_11800</name>
</gene>
<feature type="compositionally biased region" description="Basic and acidic residues" evidence="1">
    <location>
        <begin position="27"/>
        <end position="44"/>
    </location>
</feature>
<dbReference type="InterPro" id="IPR036388">
    <property type="entry name" value="WH-like_DNA-bd_sf"/>
</dbReference>
<feature type="domain" description="HTH luxR-type" evidence="2">
    <location>
        <begin position="231"/>
        <end position="286"/>
    </location>
</feature>
<sequence>MFDAKSAATNPPGEGTGSSGTVPRRGVRTEAEEPPPGDRGEVDFADRMERALLEARELIDSTMSLHRSRSDGSPLVVPTGDADLEASLQRLMGRARHSVTASLPGDDEETLSLLSTLLRRPSHTASSAGAPSGARRVAVRLLCGPAALRAGIPSPAELRAAHCEIRVMENAPEETLIVDGCLALIKAGPDVPEGIAIIRDPASVRALDLLFACSWGGARPLEEHLRLSGSLHSPSARRVLERLREGQTDDVAARELQVSLRTYRRHVAEVMSELGVSSRFQAGVRAVELGLLSRHPGAGHRQARLAHAAEGA</sequence>
<reference evidence="3" key="1">
    <citation type="submission" date="2020-09" db="EMBL/GenBank/DDBJ databases">
        <title>Secondary metabolite and genome analysis of marine Streptomyces chumphonensis KK1-2T.</title>
        <authorList>
            <person name="Phongsopitanun W."/>
            <person name="Kanchanasin P."/>
            <person name="Pittayakhajonwut P."/>
            <person name="Suwanborirux K."/>
            <person name="Tanasupawat S."/>
        </authorList>
    </citation>
    <scope>NUCLEOTIDE SEQUENCE</scope>
    <source>
        <strain evidence="3">KK1-2</strain>
    </source>
</reference>